<dbReference type="PROSITE" id="PS51257">
    <property type="entry name" value="PROKAR_LIPOPROTEIN"/>
    <property type="match status" value="1"/>
</dbReference>
<organism evidence="2 3">
    <name type="scientific">Klebsiella pneumoniae</name>
    <dbReference type="NCBI Taxonomy" id="573"/>
    <lineage>
        <taxon>Bacteria</taxon>
        <taxon>Pseudomonadati</taxon>
        <taxon>Pseudomonadota</taxon>
        <taxon>Gammaproteobacteria</taxon>
        <taxon>Enterobacterales</taxon>
        <taxon>Enterobacteriaceae</taxon>
        <taxon>Klebsiella/Raoultella group</taxon>
        <taxon>Klebsiella</taxon>
        <taxon>Klebsiella pneumoniae complex</taxon>
    </lineage>
</organism>
<feature type="chain" id="PRO_5016647418" description="Lipoprotein" evidence="1">
    <location>
        <begin position="21"/>
        <end position="67"/>
    </location>
</feature>
<proteinExistence type="predicted"/>
<dbReference type="AlphaFoldDB" id="A0A377XS57"/>
<protein>
    <recommendedName>
        <fullName evidence="4">Lipoprotein</fullName>
    </recommendedName>
</protein>
<dbReference type="EMBL" id="UGLJ01000002">
    <property type="protein sequence ID" value="STT91715.1"/>
    <property type="molecule type" value="Genomic_DNA"/>
</dbReference>
<evidence type="ECO:0008006" key="4">
    <source>
        <dbReference type="Google" id="ProtNLM"/>
    </source>
</evidence>
<accession>A0A377XS57</accession>
<dbReference type="Proteomes" id="UP000254103">
    <property type="component" value="Unassembled WGS sequence"/>
</dbReference>
<feature type="signal peptide" evidence="1">
    <location>
        <begin position="1"/>
        <end position="20"/>
    </location>
</feature>
<name>A0A377XS57_KLEPN</name>
<reference evidence="2 3" key="1">
    <citation type="submission" date="2018-06" db="EMBL/GenBank/DDBJ databases">
        <authorList>
            <consortium name="Pathogen Informatics"/>
            <person name="Doyle S."/>
        </authorList>
    </citation>
    <scope>NUCLEOTIDE SEQUENCE [LARGE SCALE GENOMIC DNA]</scope>
    <source>
        <strain evidence="2 3">NCTC5052</strain>
    </source>
</reference>
<evidence type="ECO:0000313" key="2">
    <source>
        <dbReference type="EMBL" id="STT91715.1"/>
    </source>
</evidence>
<gene>
    <name evidence="2" type="ORF">NCTC5052_00058</name>
</gene>
<evidence type="ECO:0000313" key="3">
    <source>
        <dbReference type="Proteomes" id="UP000254103"/>
    </source>
</evidence>
<sequence length="67" mass="6857">MNLHVKMVLAGLVLVPGLCACTGKTSAIPSDPVAVNICQQPTAEMLEIPAMPAAPEADSPPGHPRAQ</sequence>
<keyword evidence="1" id="KW-0732">Signal</keyword>
<evidence type="ECO:0000256" key="1">
    <source>
        <dbReference type="SAM" id="SignalP"/>
    </source>
</evidence>